<dbReference type="SUPFAM" id="SSF51182">
    <property type="entry name" value="RmlC-like cupins"/>
    <property type="match status" value="1"/>
</dbReference>
<organism evidence="2 3">
    <name type="scientific">Secundilactobacillus kimchicus JCM 15530</name>
    <dbReference type="NCBI Taxonomy" id="1302272"/>
    <lineage>
        <taxon>Bacteria</taxon>
        <taxon>Bacillati</taxon>
        <taxon>Bacillota</taxon>
        <taxon>Bacilli</taxon>
        <taxon>Lactobacillales</taxon>
        <taxon>Lactobacillaceae</taxon>
        <taxon>Secundilactobacillus</taxon>
    </lineage>
</organism>
<dbReference type="Pfam" id="PF07883">
    <property type="entry name" value="Cupin_2"/>
    <property type="match status" value="1"/>
</dbReference>
<dbReference type="RefSeq" id="WP_056941979.1">
    <property type="nucleotide sequence ID" value="NZ_AZCX01000002.1"/>
</dbReference>
<evidence type="ECO:0000313" key="2">
    <source>
        <dbReference type="EMBL" id="KRK48756.1"/>
    </source>
</evidence>
<dbReference type="InterPro" id="IPR014710">
    <property type="entry name" value="RmlC-like_jellyroll"/>
</dbReference>
<name>A0A0R1HXY4_9LACO</name>
<proteinExistence type="predicted"/>
<dbReference type="EMBL" id="AZCX01000002">
    <property type="protein sequence ID" value="KRK48756.1"/>
    <property type="molecule type" value="Genomic_DNA"/>
</dbReference>
<dbReference type="STRING" id="1302272.FC96_GL001075"/>
<sequence>MTKNEAVKQGVIFPRGPENTDYAQYFTGQSYLQGLVSDPEVTVGVGNVTFEPGCRNNWHIHHDGFQILLVTGGEGLYQEAGKPAQLLKPGDVVVTHDGVKHWHGATASSWFSHVAITAGTPEWLEAVDDDDYRSANNTTKGAE</sequence>
<reference evidence="2 3" key="1">
    <citation type="journal article" date="2015" name="Genome Announc.">
        <title>Expanding the biotechnology potential of lactobacilli through comparative genomics of 213 strains and associated genera.</title>
        <authorList>
            <person name="Sun Z."/>
            <person name="Harris H.M."/>
            <person name="McCann A."/>
            <person name="Guo C."/>
            <person name="Argimon S."/>
            <person name="Zhang W."/>
            <person name="Yang X."/>
            <person name="Jeffery I.B."/>
            <person name="Cooney J.C."/>
            <person name="Kagawa T.F."/>
            <person name="Liu W."/>
            <person name="Song Y."/>
            <person name="Salvetti E."/>
            <person name="Wrobel A."/>
            <person name="Rasinkangas P."/>
            <person name="Parkhill J."/>
            <person name="Rea M.C."/>
            <person name="O'Sullivan O."/>
            <person name="Ritari J."/>
            <person name="Douillard F.P."/>
            <person name="Paul Ross R."/>
            <person name="Yang R."/>
            <person name="Briner A.E."/>
            <person name="Felis G.E."/>
            <person name="de Vos W.M."/>
            <person name="Barrangou R."/>
            <person name="Klaenhammer T.R."/>
            <person name="Caufield P.W."/>
            <person name="Cui Y."/>
            <person name="Zhang H."/>
            <person name="O'Toole P.W."/>
        </authorList>
    </citation>
    <scope>NUCLEOTIDE SEQUENCE [LARGE SCALE GENOMIC DNA]</scope>
    <source>
        <strain evidence="2 3">JCM 15530</strain>
    </source>
</reference>
<dbReference type="Gene3D" id="2.60.120.10">
    <property type="entry name" value="Jelly Rolls"/>
    <property type="match status" value="1"/>
</dbReference>
<keyword evidence="3" id="KW-1185">Reference proteome</keyword>
<dbReference type="OrthoDB" id="9802489at2"/>
<dbReference type="PANTHER" id="PTHR43698:SF1">
    <property type="entry name" value="BLL4564 PROTEIN"/>
    <property type="match status" value="1"/>
</dbReference>
<accession>A0A0R1HXY4</accession>
<dbReference type="InterPro" id="IPR011051">
    <property type="entry name" value="RmlC_Cupin_sf"/>
</dbReference>
<feature type="domain" description="Cupin type-2" evidence="1">
    <location>
        <begin position="48"/>
        <end position="106"/>
    </location>
</feature>
<comment type="caution">
    <text evidence="2">The sequence shown here is derived from an EMBL/GenBank/DDBJ whole genome shotgun (WGS) entry which is preliminary data.</text>
</comment>
<evidence type="ECO:0000259" key="1">
    <source>
        <dbReference type="Pfam" id="PF07883"/>
    </source>
</evidence>
<dbReference type="PATRIC" id="fig|1302272.5.peg.1081"/>
<gene>
    <name evidence="2" type="ORF">FC96_GL001075</name>
</gene>
<protein>
    <submittedName>
        <fullName evidence="2">Double-stranded beta-helix-like protein</fullName>
    </submittedName>
</protein>
<dbReference type="Proteomes" id="UP000050911">
    <property type="component" value="Unassembled WGS sequence"/>
</dbReference>
<dbReference type="InterPro" id="IPR013096">
    <property type="entry name" value="Cupin_2"/>
</dbReference>
<dbReference type="AlphaFoldDB" id="A0A0R1HXY4"/>
<evidence type="ECO:0000313" key="3">
    <source>
        <dbReference type="Proteomes" id="UP000050911"/>
    </source>
</evidence>
<dbReference type="PANTHER" id="PTHR43698">
    <property type="entry name" value="RIBD C-TERMINAL DOMAIN CONTAINING PROTEIN"/>
    <property type="match status" value="1"/>
</dbReference>
<dbReference type="InterPro" id="IPR047263">
    <property type="entry name" value="HNL-like_cupin"/>
</dbReference>
<dbReference type="CDD" id="cd02233">
    <property type="entry name" value="cupin_HNL-like"/>
    <property type="match status" value="1"/>
</dbReference>